<name>A0A6J5FB99_9BURK</name>
<dbReference type="InterPro" id="IPR003439">
    <property type="entry name" value="ABC_transporter-like_ATP-bd"/>
</dbReference>
<dbReference type="PANTHER" id="PTHR43119:SF1">
    <property type="entry name" value="ABC TRANSPORTER DOMAIN-CONTAINING PROTEIN"/>
    <property type="match status" value="1"/>
</dbReference>
<dbReference type="Proteomes" id="UP000494252">
    <property type="component" value="Unassembled WGS sequence"/>
</dbReference>
<evidence type="ECO:0000256" key="1">
    <source>
        <dbReference type="ARBA" id="ARBA00022475"/>
    </source>
</evidence>
<sequence length="284" mass="30849">MPGASRWIALSVALSFYHAAPRYSESAARRAASQVIQAAAQPTTIQLMTDVPLVLADGMVRRDALRGQTLLQPTTFALHAGERVAITGASGSGKSVLLRALALLDPLDAGRMLWHGAAVERTAIPRYRRNVAYIRQRPALLDGSVEDNLRYPFELRAYRDVRFDRARATSLATQAGRADDFLDKRASELSGGEAQITALIRVLQLAPEVLLLDEPTASLDPASSLAIEALVRAWFDADPGRHASIWVSHDSAQAARMSERHLTMRAGTLDEITAPMSAHQEPAP</sequence>
<keyword evidence="2" id="KW-0472">Membrane</keyword>
<dbReference type="GO" id="GO:0005524">
    <property type="term" value="F:ATP binding"/>
    <property type="evidence" value="ECO:0007669"/>
    <property type="project" value="UniProtKB-KW"/>
</dbReference>
<evidence type="ECO:0000256" key="2">
    <source>
        <dbReference type="ARBA" id="ARBA00022519"/>
    </source>
</evidence>
<keyword evidence="7" id="KW-1185">Reference proteome</keyword>
<dbReference type="InterPro" id="IPR027417">
    <property type="entry name" value="P-loop_NTPase"/>
</dbReference>
<dbReference type="GO" id="GO:0016887">
    <property type="term" value="F:ATP hydrolysis activity"/>
    <property type="evidence" value="ECO:0007669"/>
    <property type="project" value="InterPro"/>
</dbReference>
<organism evidence="6 7">
    <name type="scientific">Paraburkholderia fynbosensis</name>
    <dbReference type="NCBI Taxonomy" id="1200993"/>
    <lineage>
        <taxon>Bacteria</taxon>
        <taxon>Pseudomonadati</taxon>
        <taxon>Pseudomonadota</taxon>
        <taxon>Betaproteobacteria</taxon>
        <taxon>Burkholderiales</taxon>
        <taxon>Burkholderiaceae</taxon>
        <taxon>Paraburkholderia</taxon>
    </lineage>
</organism>
<gene>
    <name evidence="6" type="primary">btuD_1</name>
    <name evidence="6" type="ORF">LMG27177_00195</name>
</gene>
<dbReference type="SMART" id="SM00382">
    <property type="entry name" value="AAA"/>
    <property type="match status" value="1"/>
</dbReference>
<accession>A0A6J5FB99</accession>
<evidence type="ECO:0000313" key="7">
    <source>
        <dbReference type="Proteomes" id="UP000494252"/>
    </source>
</evidence>
<dbReference type="EMBL" id="CADIKI010000001">
    <property type="protein sequence ID" value="CAB3776705.1"/>
    <property type="molecule type" value="Genomic_DNA"/>
</dbReference>
<proteinExistence type="predicted"/>
<keyword evidence="3" id="KW-0547">Nucleotide-binding</keyword>
<evidence type="ECO:0000256" key="4">
    <source>
        <dbReference type="ARBA" id="ARBA00022840"/>
    </source>
</evidence>
<keyword evidence="1" id="KW-1003">Cell membrane</keyword>
<dbReference type="Pfam" id="PF00005">
    <property type="entry name" value="ABC_tran"/>
    <property type="match status" value="1"/>
</dbReference>
<dbReference type="SUPFAM" id="SSF52540">
    <property type="entry name" value="P-loop containing nucleoside triphosphate hydrolases"/>
    <property type="match status" value="1"/>
</dbReference>
<dbReference type="InterPro" id="IPR003593">
    <property type="entry name" value="AAA+_ATPase"/>
</dbReference>
<evidence type="ECO:0000259" key="5">
    <source>
        <dbReference type="PROSITE" id="PS50893"/>
    </source>
</evidence>
<evidence type="ECO:0000256" key="3">
    <source>
        <dbReference type="ARBA" id="ARBA00022741"/>
    </source>
</evidence>
<protein>
    <submittedName>
        <fullName evidence="6">Vitamin B12 import ATP-binding protein BtuD</fullName>
    </submittedName>
</protein>
<dbReference type="PANTHER" id="PTHR43119">
    <property type="entry name" value="ABC TRANSPORT PROTEIN ATP-BINDING COMPONENT-RELATED"/>
    <property type="match status" value="1"/>
</dbReference>
<keyword evidence="4 6" id="KW-0067">ATP-binding</keyword>
<dbReference type="PROSITE" id="PS50893">
    <property type="entry name" value="ABC_TRANSPORTER_2"/>
    <property type="match status" value="1"/>
</dbReference>
<reference evidence="6 7" key="1">
    <citation type="submission" date="2020-04" db="EMBL/GenBank/DDBJ databases">
        <authorList>
            <person name="De Canck E."/>
        </authorList>
    </citation>
    <scope>NUCLEOTIDE SEQUENCE [LARGE SCALE GENOMIC DNA]</scope>
    <source>
        <strain evidence="6 7">LMG 27177</strain>
    </source>
</reference>
<evidence type="ECO:0000313" key="6">
    <source>
        <dbReference type="EMBL" id="CAB3776705.1"/>
    </source>
</evidence>
<dbReference type="Gene3D" id="3.40.50.300">
    <property type="entry name" value="P-loop containing nucleotide triphosphate hydrolases"/>
    <property type="match status" value="1"/>
</dbReference>
<keyword evidence="2" id="KW-0997">Cell inner membrane</keyword>
<dbReference type="AlphaFoldDB" id="A0A6J5FB99"/>
<feature type="domain" description="ABC transporter" evidence="5">
    <location>
        <begin position="54"/>
        <end position="283"/>
    </location>
</feature>